<reference evidence="2" key="1">
    <citation type="submission" date="2022-08" db="EMBL/GenBank/DDBJ databases">
        <authorList>
            <person name="Gutierrez-Valencia J."/>
        </authorList>
    </citation>
    <scope>NUCLEOTIDE SEQUENCE</scope>
</reference>
<evidence type="ECO:0000313" key="3">
    <source>
        <dbReference type="Proteomes" id="UP001154282"/>
    </source>
</evidence>
<dbReference type="AlphaFoldDB" id="A0AAV0HY11"/>
<feature type="compositionally biased region" description="Basic residues" evidence="1">
    <location>
        <begin position="78"/>
        <end position="88"/>
    </location>
</feature>
<feature type="region of interest" description="Disordered" evidence="1">
    <location>
        <begin position="66"/>
        <end position="129"/>
    </location>
</feature>
<dbReference type="EMBL" id="CAMGYJ010000003">
    <property type="protein sequence ID" value="CAI0389274.1"/>
    <property type="molecule type" value="Genomic_DNA"/>
</dbReference>
<sequence>MGRLPRRGRVNGDWPHLHGVQVEHNRTVLADGRALQRFGGRVPNRRLLRPQILHRLLLLRRRFDGQGARGGDQAQGGPHHRRHARPRRVLALPQARLRWRLRHGAGPGPRPDDRRPPRRRRRRRRGGWC</sequence>
<feature type="compositionally biased region" description="Basic residues" evidence="1">
    <location>
        <begin position="116"/>
        <end position="129"/>
    </location>
</feature>
<organism evidence="2 3">
    <name type="scientific">Linum tenue</name>
    <dbReference type="NCBI Taxonomy" id="586396"/>
    <lineage>
        <taxon>Eukaryota</taxon>
        <taxon>Viridiplantae</taxon>
        <taxon>Streptophyta</taxon>
        <taxon>Embryophyta</taxon>
        <taxon>Tracheophyta</taxon>
        <taxon>Spermatophyta</taxon>
        <taxon>Magnoliopsida</taxon>
        <taxon>eudicotyledons</taxon>
        <taxon>Gunneridae</taxon>
        <taxon>Pentapetalae</taxon>
        <taxon>rosids</taxon>
        <taxon>fabids</taxon>
        <taxon>Malpighiales</taxon>
        <taxon>Linaceae</taxon>
        <taxon>Linum</taxon>
    </lineage>
</organism>
<accession>A0AAV0HY11</accession>
<comment type="caution">
    <text evidence="2">The sequence shown here is derived from an EMBL/GenBank/DDBJ whole genome shotgun (WGS) entry which is preliminary data.</text>
</comment>
<name>A0AAV0HY11_9ROSI</name>
<evidence type="ECO:0000313" key="2">
    <source>
        <dbReference type="EMBL" id="CAI0389274.1"/>
    </source>
</evidence>
<proteinExistence type="predicted"/>
<protein>
    <submittedName>
        <fullName evidence="2">Uncharacterized protein</fullName>
    </submittedName>
</protein>
<evidence type="ECO:0000256" key="1">
    <source>
        <dbReference type="SAM" id="MobiDB-lite"/>
    </source>
</evidence>
<dbReference type="Proteomes" id="UP001154282">
    <property type="component" value="Unassembled WGS sequence"/>
</dbReference>
<gene>
    <name evidence="2" type="ORF">LITE_LOCUS6166</name>
</gene>
<keyword evidence="3" id="KW-1185">Reference proteome</keyword>